<feature type="compositionally biased region" description="Polar residues" evidence="1">
    <location>
        <begin position="246"/>
        <end position="255"/>
    </location>
</feature>
<dbReference type="AlphaFoldDB" id="A0A7S3P401"/>
<feature type="compositionally biased region" description="Basic and acidic residues" evidence="1">
    <location>
        <begin position="68"/>
        <end position="87"/>
    </location>
</feature>
<keyword evidence="2" id="KW-1133">Transmembrane helix</keyword>
<feature type="region of interest" description="Disordered" evidence="1">
    <location>
        <begin position="68"/>
        <end position="104"/>
    </location>
</feature>
<dbReference type="EMBL" id="HBIM01000125">
    <property type="protein sequence ID" value="CAE0401728.1"/>
    <property type="molecule type" value="Transcribed_RNA"/>
</dbReference>
<feature type="compositionally biased region" description="Acidic residues" evidence="1">
    <location>
        <begin position="94"/>
        <end position="104"/>
    </location>
</feature>
<evidence type="ECO:0000256" key="2">
    <source>
        <dbReference type="SAM" id="Phobius"/>
    </source>
</evidence>
<feature type="compositionally biased region" description="Basic and acidic residues" evidence="1">
    <location>
        <begin position="191"/>
        <end position="204"/>
    </location>
</feature>
<reference evidence="3" key="1">
    <citation type="submission" date="2021-01" db="EMBL/GenBank/DDBJ databases">
        <authorList>
            <person name="Corre E."/>
            <person name="Pelletier E."/>
            <person name="Niang G."/>
            <person name="Scheremetjew M."/>
            <person name="Finn R."/>
            <person name="Kale V."/>
            <person name="Holt S."/>
            <person name="Cochrane G."/>
            <person name="Meng A."/>
            <person name="Brown T."/>
            <person name="Cohen L."/>
        </authorList>
    </citation>
    <scope>NUCLEOTIDE SEQUENCE</scope>
    <source>
        <strain evidence="3">CCMP127</strain>
    </source>
</reference>
<feature type="compositionally biased region" description="Low complexity" evidence="1">
    <location>
        <begin position="256"/>
        <end position="265"/>
    </location>
</feature>
<feature type="compositionally biased region" description="Basic and acidic residues" evidence="1">
    <location>
        <begin position="231"/>
        <end position="245"/>
    </location>
</feature>
<organism evidence="3">
    <name type="scientific">Amphora coffeiformis</name>
    <dbReference type="NCBI Taxonomy" id="265554"/>
    <lineage>
        <taxon>Eukaryota</taxon>
        <taxon>Sar</taxon>
        <taxon>Stramenopiles</taxon>
        <taxon>Ochrophyta</taxon>
        <taxon>Bacillariophyta</taxon>
        <taxon>Bacillariophyceae</taxon>
        <taxon>Bacillariophycidae</taxon>
        <taxon>Thalassiophysales</taxon>
        <taxon>Catenulaceae</taxon>
        <taxon>Amphora</taxon>
    </lineage>
</organism>
<protein>
    <submittedName>
        <fullName evidence="3">Uncharacterized protein</fullName>
    </submittedName>
</protein>
<keyword evidence="2" id="KW-0472">Membrane</keyword>
<feature type="compositionally biased region" description="Low complexity" evidence="1">
    <location>
        <begin position="206"/>
        <end position="216"/>
    </location>
</feature>
<evidence type="ECO:0000313" key="3">
    <source>
        <dbReference type="EMBL" id="CAE0401728.1"/>
    </source>
</evidence>
<proteinExistence type="predicted"/>
<feature type="transmembrane region" description="Helical" evidence="2">
    <location>
        <begin position="137"/>
        <end position="160"/>
    </location>
</feature>
<name>A0A7S3P401_9STRA</name>
<sequence>METRSYHIVRKQTIVYSIPLLLACVFCLMLCGSVLALGSDVDTAAGSSPLLSTRAFIPTNEGYNDNNVLRRLEQNSRDSGDSGDENRYYNNEYNNDENGDNDDDGNLFSRFGDRVMSDMSTMWDTAPSEWVVEYWEVFAGLAIFAFFLLTLHCCMAYDICCGHSDNKLREPLAGGRPAMTALQRQQKLLEKETAIDPQSSRDGKTSSPEPILSSSSKYQPPTAAGPNSLAPREDSEMDGIIKDETASPTPQSAENSSSGTPTSSSMKWKHVQRLVQETTTVWMEFLGFSSPYESEYERQTVLRRRKKRRPGTHSSARSSLTDDGASTTSTYMSSVFRDGTGEKKKPNNNQEQIDGNYVDADDVEKQDVPSPRRAQLV</sequence>
<feature type="compositionally biased region" description="Polar residues" evidence="1">
    <location>
        <begin position="312"/>
        <end position="333"/>
    </location>
</feature>
<dbReference type="PROSITE" id="PS51257">
    <property type="entry name" value="PROKAR_LIPOPROTEIN"/>
    <property type="match status" value="1"/>
</dbReference>
<keyword evidence="2" id="KW-0812">Transmembrane</keyword>
<evidence type="ECO:0000256" key="1">
    <source>
        <dbReference type="SAM" id="MobiDB-lite"/>
    </source>
</evidence>
<feature type="compositionally biased region" description="Basic residues" evidence="1">
    <location>
        <begin position="301"/>
        <end position="311"/>
    </location>
</feature>
<feature type="region of interest" description="Disordered" evidence="1">
    <location>
        <begin position="191"/>
        <end position="268"/>
    </location>
</feature>
<feature type="region of interest" description="Disordered" evidence="1">
    <location>
        <begin position="293"/>
        <end position="377"/>
    </location>
</feature>
<accession>A0A7S3P401</accession>
<gene>
    <name evidence="3" type="ORF">ACOF00016_LOCUS109</name>
</gene>